<dbReference type="SUPFAM" id="SSF54506">
    <property type="entry name" value="Diaminopimelate epimerase-like"/>
    <property type="match status" value="2"/>
</dbReference>
<gene>
    <name evidence="9" type="primary">dapF</name>
    <name evidence="11" type="ORF">HUG15_19235</name>
</gene>
<dbReference type="PROSITE" id="PS01326">
    <property type="entry name" value="DAP_EPIMERASE"/>
    <property type="match status" value="1"/>
</dbReference>
<sequence length="288" mass="30994">MKFTKMHGLGNSYIYVDGFREKIPDEECLPDLASEVANPYTGIGSDGLILILPSNVADVRMRVFNSDGSEAKNCGNGLRCVSKYAYEQQHVEQANFSIETFGAIVESQVHLDEEGKVSEVTVDMGVPRLKRKEVPMRGKGGALEAHVIDATEPINGNDYTFTAVSMGNPHAVFFVDNFADAPVESVGPLVEKADLFPEGTNVEFISMKNTSEIDFAVWERGSGVTQACGTGACAAVVAAVLNGEAKKDEAITVHLPGGDLTIHWSSKDDHVWMKGPAVTVCTGTYFPA</sequence>
<evidence type="ECO:0000256" key="3">
    <source>
        <dbReference type="ARBA" id="ARBA00013080"/>
    </source>
</evidence>
<dbReference type="FunFam" id="3.10.310.10:FF:000004">
    <property type="entry name" value="Diaminopimelate epimerase"/>
    <property type="match status" value="1"/>
</dbReference>
<proteinExistence type="inferred from homology"/>
<name>A0A7T6Z5T2_9BACI</name>
<dbReference type="GO" id="GO:0009089">
    <property type="term" value="P:lysine biosynthetic process via diaminopimelate"/>
    <property type="evidence" value="ECO:0007669"/>
    <property type="project" value="UniProtKB-UniRule"/>
</dbReference>
<dbReference type="EMBL" id="CP054705">
    <property type="protein sequence ID" value="QQK77503.1"/>
    <property type="molecule type" value="Genomic_DNA"/>
</dbReference>
<evidence type="ECO:0000256" key="5">
    <source>
        <dbReference type="ARBA" id="ARBA00022605"/>
    </source>
</evidence>
<evidence type="ECO:0000256" key="4">
    <source>
        <dbReference type="ARBA" id="ARBA00022490"/>
    </source>
</evidence>
<protein>
    <recommendedName>
        <fullName evidence="3 9">Diaminopimelate epimerase</fullName>
        <shortName evidence="9">DAP epimerase</shortName>
        <ecNumber evidence="3 9">5.1.1.7</ecNumber>
    </recommendedName>
    <alternativeName>
        <fullName evidence="9">PLP-independent amino acid racemase</fullName>
    </alternativeName>
</protein>
<keyword evidence="5 9" id="KW-0028">Amino-acid biosynthesis</keyword>
<comment type="subunit">
    <text evidence="9">Homodimer.</text>
</comment>
<dbReference type="InterPro" id="IPR001653">
    <property type="entry name" value="DAP_epimerase_DapF"/>
</dbReference>
<dbReference type="Pfam" id="PF01678">
    <property type="entry name" value="DAP_epimerase"/>
    <property type="match status" value="2"/>
</dbReference>
<dbReference type="NCBIfam" id="TIGR00652">
    <property type="entry name" value="DapF"/>
    <property type="match status" value="1"/>
</dbReference>
<comment type="catalytic activity">
    <reaction evidence="8 9">
        <text>(2S,6S)-2,6-diaminopimelate = meso-2,6-diaminopimelate</text>
        <dbReference type="Rhea" id="RHEA:15393"/>
        <dbReference type="ChEBI" id="CHEBI:57609"/>
        <dbReference type="ChEBI" id="CHEBI:57791"/>
        <dbReference type="EC" id="5.1.1.7"/>
    </reaction>
</comment>
<comment type="function">
    <text evidence="9">Catalyzes the stereoinversion of LL-2,6-diaminopimelate (L,L-DAP) to meso-diaminopimelate (meso-DAP), a precursor of L-lysine and an essential component of the bacterial peptidoglycan.</text>
</comment>
<feature type="binding site" evidence="9">
    <location>
        <position position="11"/>
    </location>
    <ligand>
        <name>substrate</name>
    </ligand>
</feature>
<feature type="binding site" evidence="9">
    <location>
        <begin position="75"/>
        <end position="76"/>
    </location>
    <ligand>
        <name>substrate</name>
    </ligand>
</feature>
<keyword evidence="4 9" id="KW-0963">Cytoplasm</keyword>
<keyword evidence="12" id="KW-1185">Reference proteome</keyword>
<comment type="subcellular location">
    <subcellularLocation>
        <location evidence="9">Cytoplasm</location>
    </subcellularLocation>
</comment>
<comment type="caution">
    <text evidence="9">Lacks conserved residue(s) required for the propagation of feature annotation.</text>
</comment>
<evidence type="ECO:0000256" key="2">
    <source>
        <dbReference type="ARBA" id="ARBA00010219"/>
    </source>
</evidence>
<reference evidence="11 12" key="1">
    <citation type="submission" date="2020-06" db="EMBL/GenBank/DDBJ databases">
        <title>Genomic analysis of Salicibibacter sp. NKC5-3.</title>
        <authorList>
            <person name="Oh Y.J."/>
        </authorList>
    </citation>
    <scope>NUCLEOTIDE SEQUENCE [LARGE SCALE GENOMIC DNA]</scope>
    <source>
        <strain evidence="11 12">NKC5-3</strain>
    </source>
</reference>
<feature type="binding site" evidence="9">
    <location>
        <begin position="229"/>
        <end position="230"/>
    </location>
    <ligand>
        <name>substrate</name>
    </ligand>
</feature>
<feature type="site" description="Could be important to modulate the pK values of the two catalytic cysteine residues" evidence="9">
    <location>
        <position position="170"/>
    </location>
</feature>
<feature type="binding site" evidence="9">
    <location>
        <begin position="219"/>
        <end position="220"/>
    </location>
    <ligand>
        <name>substrate</name>
    </ligand>
</feature>
<comment type="similarity">
    <text evidence="2 9">Belongs to the diaminopimelate epimerase family.</text>
</comment>
<feature type="binding site" evidence="9">
    <location>
        <position position="168"/>
    </location>
    <ligand>
        <name>substrate</name>
    </ligand>
</feature>
<evidence type="ECO:0000256" key="7">
    <source>
        <dbReference type="ARBA" id="ARBA00023235"/>
    </source>
</evidence>
<feature type="active site" description="Proton acceptor" evidence="9">
    <location>
        <position position="228"/>
    </location>
</feature>
<dbReference type="Proteomes" id="UP000595823">
    <property type="component" value="Chromosome"/>
</dbReference>
<feature type="site" description="Could be important to modulate the pK values of the two catalytic cysteine residues" evidence="9">
    <location>
        <position position="219"/>
    </location>
</feature>
<evidence type="ECO:0000313" key="11">
    <source>
        <dbReference type="EMBL" id="QQK77503.1"/>
    </source>
</evidence>
<comment type="pathway">
    <text evidence="1 9">Amino-acid biosynthesis; L-lysine biosynthesis via DAP pathway; DL-2,6-diaminopimelate from LL-2,6-diaminopimelate: step 1/1.</text>
</comment>
<dbReference type="Gene3D" id="3.10.310.10">
    <property type="entry name" value="Diaminopimelate Epimerase, Chain A, domain 1"/>
    <property type="match status" value="2"/>
</dbReference>
<dbReference type="HAMAP" id="MF_00197">
    <property type="entry name" value="DAP_epimerase"/>
    <property type="match status" value="1"/>
</dbReference>
<keyword evidence="6 9" id="KW-0457">Lysine biosynthesis</keyword>
<dbReference type="InterPro" id="IPR018510">
    <property type="entry name" value="DAP_epimerase_AS"/>
</dbReference>
<organism evidence="11 12">
    <name type="scientific">Salicibibacter cibarius</name>
    <dbReference type="NCBI Taxonomy" id="2743000"/>
    <lineage>
        <taxon>Bacteria</taxon>
        <taxon>Bacillati</taxon>
        <taxon>Bacillota</taxon>
        <taxon>Bacilli</taxon>
        <taxon>Bacillales</taxon>
        <taxon>Bacillaceae</taxon>
        <taxon>Salicibibacter</taxon>
    </lineage>
</organism>
<dbReference type="KEGG" id="scia:HUG15_19235"/>
<dbReference type="UniPathway" id="UPA00034">
    <property type="reaction ID" value="UER00025"/>
</dbReference>
<dbReference type="EC" id="5.1.1.7" evidence="3 9"/>
<feature type="binding site" evidence="9">
    <location>
        <position position="201"/>
    </location>
    <ligand>
        <name>substrate</name>
    </ligand>
</feature>
<keyword evidence="7 9" id="KW-0413">Isomerase</keyword>
<evidence type="ECO:0000313" key="12">
    <source>
        <dbReference type="Proteomes" id="UP000595823"/>
    </source>
</evidence>
<dbReference type="GO" id="GO:0005829">
    <property type="term" value="C:cytosol"/>
    <property type="evidence" value="ECO:0007669"/>
    <property type="project" value="TreeGrafter"/>
</dbReference>
<evidence type="ECO:0000256" key="8">
    <source>
        <dbReference type="ARBA" id="ARBA00051712"/>
    </source>
</evidence>
<evidence type="ECO:0000256" key="6">
    <source>
        <dbReference type="ARBA" id="ARBA00023154"/>
    </source>
</evidence>
<dbReference type="PANTHER" id="PTHR31689">
    <property type="entry name" value="DIAMINOPIMELATE EPIMERASE, CHLOROPLASTIC"/>
    <property type="match status" value="1"/>
</dbReference>
<dbReference type="PANTHER" id="PTHR31689:SF0">
    <property type="entry name" value="DIAMINOPIMELATE EPIMERASE"/>
    <property type="match status" value="1"/>
</dbReference>
<evidence type="ECO:0000256" key="9">
    <source>
        <dbReference type="HAMAP-Rule" id="MF_00197"/>
    </source>
</evidence>
<dbReference type="GO" id="GO:0008837">
    <property type="term" value="F:diaminopimelate epimerase activity"/>
    <property type="evidence" value="ECO:0007669"/>
    <property type="project" value="UniProtKB-UniRule"/>
</dbReference>
<feature type="active site" evidence="10">
    <location>
        <position position="74"/>
    </location>
</feature>
<evidence type="ECO:0000256" key="1">
    <source>
        <dbReference type="ARBA" id="ARBA00005196"/>
    </source>
</evidence>
<feature type="binding site" evidence="9">
    <location>
        <position position="65"/>
    </location>
    <ligand>
        <name>substrate</name>
    </ligand>
</feature>
<feature type="active site" description="Proton donor" evidence="9">
    <location>
        <position position="74"/>
    </location>
</feature>
<dbReference type="AlphaFoldDB" id="A0A7T6Z5T2"/>
<accession>A0A7T6Z5T2</accession>
<evidence type="ECO:0000256" key="10">
    <source>
        <dbReference type="PROSITE-ProRule" id="PRU10125"/>
    </source>
</evidence>